<feature type="transmembrane region" description="Helical" evidence="7">
    <location>
        <begin position="270"/>
        <end position="287"/>
    </location>
</feature>
<dbReference type="GO" id="GO:0022857">
    <property type="term" value="F:transmembrane transporter activity"/>
    <property type="evidence" value="ECO:0007669"/>
    <property type="project" value="InterPro"/>
</dbReference>
<reference evidence="9 10" key="1">
    <citation type="submission" date="2018-06" db="EMBL/GenBank/DDBJ databases">
        <authorList>
            <consortium name="Pathogen Informatics"/>
            <person name="Doyle S."/>
        </authorList>
    </citation>
    <scope>NUCLEOTIDE SEQUENCE [LARGE SCALE GENOMIC DNA]</scope>
    <source>
        <strain evidence="9 10">NCTC10571</strain>
    </source>
</reference>
<gene>
    <name evidence="9" type="primary">pbuE_3</name>
    <name evidence="9" type="ORF">NCTC10571_01915</name>
</gene>
<accession>A0A378NTQ1</accession>
<dbReference type="AlphaFoldDB" id="A0A378NTQ1"/>
<dbReference type="InterPro" id="IPR020846">
    <property type="entry name" value="MFS_dom"/>
</dbReference>
<evidence type="ECO:0000313" key="9">
    <source>
        <dbReference type="EMBL" id="STY71752.1"/>
    </source>
</evidence>
<sequence>MTKNNLIVFILTIGVFSILNTEMGVIGILPIVASTYNIEISVAGLLVSLFALAVAVSGPILPLLLSKYNRKTIMIISLGTFFICNVISAFAGSFWLVLVARVVPAFLHPVYVSLSFAIASSSVSEKEAPKAVAKVMVGVSAGMVLGVPVMSYIANLFSLEIAMLAFALVNLIALALTIIYVPSMPVKEKMSYGSQLKILKDINLWWALIAVILLNGANFGVYSYLADYLERVSLLSTEFVSITLLIFGLANILGNVIAGRLLSQRPLSFVGIYPFLLTALFLVMLFLGNMGFVIMGIVLIWGILVGCAANINQYWITRVASNVPDFANALFLVATNVGTCIAAFVCGIFIDEFGINNVVLGGILFTVLSIGFFFAGIKKSPKEKMLKVNKVV</sequence>
<feature type="transmembrane region" description="Helical" evidence="7">
    <location>
        <begin position="202"/>
        <end position="225"/>
    </location>
</feature>
<protein>
    <submittedName>
        <fullName evidence="9">Purine efflux pump PbuE</fullName>
    </submittedName>
</protein>
<comment type="subcellular location">
    <subcellularLocation>
        <location evidence="1">Cell membrane</location>
        <topology evidence="1">Multi-pass membrane protein</topology>
    </subcellularLocation>
</comment>
<feature type="domain" description="Major facilitator superfamily (MFS) profile" evidence="8">
    <location>
        <begin position="7"/>
        <end position="379"/>
    </location>
</feature>
<feature type="transmembrane region" description="Helical" evidence="7">
    <location>
        <begin position="356"/>
        <end position="377"/>
    </location>
</feature>
<dbReference type="InterPro" id="IPR036259">
    <property type="entry name" value="MFS_trans_sf"/>
</dbReference>
<feature type="transmembrane region" description="Helical" evidence="7">
    <location>
        <begin position="237"/>
        <end position="258"/>
    </location>
</feature>
<name>A0A378NTQ1_9FIRM</name>
<dbReference type="PANTHER" id="PTHR43124:SF3">
    <property type="entry name" value="CHLORAMPHENICOL EFFLUX PUMP RV0191"/>
    <property type="match status" value="1"/>
</dbReference>
<evidence type="ECO:0000256" key="1">
    <source>
        <dbReference type="ARBA" id="ARBA00004651"/>
    </source>
</evidence>
<evidence type="ECO:0000256" key="4">
    <source>
        <dbReference type="ARBA" id="ARBA00022692"/>
    </source>
</evidence>
<dbReference type="PROSITE" id="PS50850">
    <property type="entry name" value="MFS"/>
    <property type="match status" value="1"/>
</dbReference>
<evidence type="ECO:0000256" key="3">
    <source>
        <dbReference type="ARBA" id="ARBA00022475"/>
    </source>
</evidence>
<feature type="transmembrane region" description="Helical" evidence="7">
    <location>
        <begin position="161"/>
        <end position="181"/>
    </location>
</feature>
<feature type="transmembrane region" description="Helical" evidence="7">
    <location>
        <begin position="135"/>
        <end position="155"/>
    </location>
</feature>
<evidence type="ECO:0000256" key="2">
    <source>
        <dbReference type="ARBA" id="ARBA00022448"/>
    </source>
</evidence>
<dbReference type="EMBL" id="UGPP01000001">
    <property type="protein sequence ID" value="STY71752.1"/>
    <property type="molecule type" value="Genomic_DNA"/>
</dbReference>
<feature type="transmembrane region" description="Helical" evidence="7">
    <location>
        <begin position="45"/>
        <end position="65"/>
    </location>
</feature>
<keyword evidence="2" id="KW-0813">Transport</keyword>
<keyword evidence="3" id="KW-1003">Cell membrane</keyword>
<dbReference type="Proteomes" id="UP000255234">
    <property type="component" value="Unassembled WGS sequence"/>
</dbReference>
<dbReference type="SUPFAM" id="SSF103473">
    <property type="entry name" value="MFS general substrate transporter"/>
    <property type="match status" value="1"/>
</dbReference>
<dbReference type="RefSeq" id="WP_115151970.1">
    <property type="nucleotide sequence ID" value="NZ_UGPP01000001.1"/>
</dbReference>
<dbReference type="InterPro" id="IPR050189">
    <property type="entry name" value="MFS_Efflux_Transporters"/>
</dbReference>
<proteinExistence type="predicted"/>
<organism evidence="9 10">
    <name type="scientific">Megamonas hypermegale</name>
    <dbReference type="NCBI Taxonomy" id="158847"/>
    <lineage>
        <taxon>Bacteria</taxon>
        <taxon>Bacillati</taxon>
        <taxon>Bacillota</taxon>
        <taxon>Negativicutes</taxon>
        <taxon>Selenomonadales</taxon>
        <taxon>Selenomonadaceae</taxon>
        <taxon>Megamonas</taxon>
    </lineage>
</organism>
<feature type="transmembrane region" description="Helical" evidence="7">
    <location>
        <begin position="293"/>
        <end position="315"/>
    </location>
</feature>
<dbReference type="Pfam" id="PF07690">
    <property type="entry name" value="MFS_1"/>
    <property type="match status" value="1"/>
</dbReference>
<feature type="transmembrane region" description="Helical" evidence="7">
    <location>
        <begin position="102"/>
        <end position="123"/>
    </location>
</feature>
<feature type="transmembrane region" description="Helical" evidence="7">
    <location>
        <begin position="7"/>
        <end position="33"/>
    </location>
</feature>
<feature type="transmembrane region" description="Helical" evidence="7">
    <location>
        <begin position="327"/>
        <end position="350"/>
    </location>
</feature>
<keyword evidence="5 7" id="KW-1133">Transmembrane helix</keyword>
<evidence type="ECO:0000256" key="6">
    <source>
        <dbReference type="ARBA" id="ARBA00023136"/>
    </source>
</evidence>
<feature type="transmembrane region" description="Helical" evidence="7">
    <location>
        <begin position="72"/>
        <end position="96"/>
    </location>
</feature>
<dbReference type="PANTHER" id="PTHR43124">
    <property type="entry name" value="PURINE EFFLUX PUMP PBUE"/>
    <property type="match status" value="1"/>
</dbReference>
<dbReference type="CDD" id="cd17324">
    <property type="entry name" value="MFS_NepI_like"/>
    <property type="match status" value="1"/>
</dbReference>
<evidence type="ECO:0000256" key="7">
    <source>
        <dbReference type="SAM" id="Phobius"/>
    </source>
</evidence>
<dbReference type="Gene3D" id="1.20.1250.20">
    <property type="entry name" value="MFS general substrate transporter like domains"/>
    <property type="match status" value="1"/>
</dbReference>
<evidence type="ECO:0000256" key="5">
    <source>
        <dbReference type="ARBA" id="ARBA00022989"/>
    </source>
</evidence>
<keyword evidence="6 7" id="KW-0472">Membrane</keyword>
<evidence type="ECO:0000259" key="8">
    <source>
        <dbReference type="PROSITE" id="PS50850"/>
    </source>
</evidence>
<evidence type="ECO:0000313" key="10">
    <source>
        <dbReference type="Proteomes" id="UP000255234"/>
    </source>
</evidence>
<dbReference type="GO" id="GO:0005886">
    <property type="term" value="C:plasma membrane"/>
    <property type="evidence" value="ECO:0007669"/>
    <property type="project" value="UniProtKB-SubCell"/>
</dbReference>
<dbReference type="InterPro" id="IPR011701">
    <property type="entry name" value="MFS"/>
</dbReference>
<keyword evidence="4 7" id="KW-0812">Transmembrane</keyword>